<evidence type="ECO:0000256" key="13">
    <source>
        <dbReference type="ARBA" id="ARBA00048798"/>
    </source>
</evidence>
<keyword evidence="9 18" id="KW-0808">Transferase</keyword>
<dbReference type="GeneID" id="79903937"/>
<evidence type="ECO:0000256" key="18">
    <source>
        <dbReference type="RuleBase" id="RU004517"/>
    </source>
</evidence>
<dbReference type="Gene3D" id="3.20.10.10">
    <property type="entry name" value="D-amino Acid Aminotransferase, subunit A, domain 2"/>
    <property type="match status" value="1"/>
</dbReference>
<comment type="similarity">
    <text evidence="6 16">Belongs to the class-IV pyridoxal-phosphate-dependent aminotransferase family.</text>
</comment>
<proteinExistence type="inferred from homology"/>
<dbReference type="NCBIfam" id="TIGR01123">
    <property type="entry name" value="ilvE_II"/>
    <property type="match status" value="1"/>
</dbReference>
<evidence type="ECO:0000256" key="14">
    <source>
        <dbReference type="ARBA" id="ARBA00049229"/>
    </source>
</evidence>
<dbReference type="NCBIfam" id="NF009897">
    <property type="entry name" value="PRK13357.1"/>
    <property type="match status" value="1"/>
</dbReference>
<keyword evidence="7 18" id="KW-0032">Aminotransferase</keyword>
<comment type="pathway">
    <text evidence="4 19">Amino-acid biosynthesis; L-valine biosynthesis; L-valine from pyruvate: step 4/4.</text>
</comment>
<dbReference type="KEGG" id="zmm:Zmob_0391"/>
<dbReference type="eggNOG" id="COG0115">
    <property type="taxonomic scope" value="Bacteria"/>
</dbReference>
<organism evidence="21 22">
    <name type="scientific">Zymomonas mobilis subsp. mobilis (strain ATCC 10988 / DSM 424 / LMG 404 / NCIMB 8938 / NRRL B-806 / ZM1)</name>
    <dbReference type="NCBI Taxonomy" id="555217"/>
    <lineage>
        <taxon>Bacteria</taxon>
        <taxon>Pseudomonadati</taxon>
        <taxon>Pseudomonadota</taxon>
        <taxon>Alphaproteobacteria</taxon>
        <taxon>Sphingomonadales</taxon>
        <taxon>Zymomonadaceae</taxon>
        <taxon>Zymomonas</taxon>
    </lineage>
</organism>
<dbReference type="AlphaFoldDB" id="A0A0H3G0P3"/>
<dbReference type="PIRSF" id="PIRSF006468">
    <property type="entry name" value="BCAT1"/>
    <property type="match status" value="1"/>
</dbReference>
<dbReference type="GO" id="GO:0052656">
    <property type="term" value="F:L-isoleucine-2-oxoglutarate transaminase activity"/>
    <property type="evidence" value="ECO:0007669"/>
    <property type="project" value="RHEA"/>
</dbReference>
<dbReference type="EC" id="2.6.1.42" evidence="18"/>
<evidence type="ECO:0000256" key="1">
    <source>
        <dbReference type="ARBA" id="ARBA00001933"/>
    </source>
</evidence>
<comment type="catalytic activity">
    <reaction evidence="13 18">
        <text>L-isoleucine + 2-oxoglutarate = (S)-3-methyl-2-oxopentanoate + L-glutamate</text>
        <dbReference type="Rhea" id="RHEA:24801"/>
        <dbReference type="ChEBI" id="CHEBI:16810"/>
        <dbReference type="ChEBI" id="CHEBI:29985"/>
        <dbReference type="ChEBI" id="CHEBI:35146"/>
        <dbReference type="ChEBI" id="CHEBI:58045"/>
        <dbReference type="EC" id="2.6.1.42"/>
    </reaction>
</comment>
<feature type="compositionally biased region" description="Polar residues" evidence="20">
    <location>
        <begin position="1"/>
        <end position="10"/>
    </location>
</feature>
<dbReference type="UniPathway" id="UPA00049">
    <property type="reaction ID" value="UER00062"/>
</dbReference>
<evidence type="ECO:0000256" key="2">
    <source>
        <dbReference type="ARBA" id="ARBA00003109"/>
    </source>
</evidence>
<dbReference type="GO" id="GO:0052654">
    <property type="term" value="F:L-leucine-2-oxoglutarate transaminase activity"/>
    <property type="evidence" value="ECO:0007669"/>
    <property type="project" value="RHEA"/>
</dbReference>
<dbReference type="SUPFAM" id="SSF56752">
    <property type="entry name" value="D-aminoacid aminotransferase-like PLP-dependent enzymes"/>
    <property type="match status" value="1"/>
</dbReference>
<sequence>MSQTKETSILTIEPTDHPTPADKRKAMMANPGFGTTFSDHMVVIHYSEEKGWHNGRVMARQPLPLDPAASVLHYAQEIFEGMKAYRSPENEILLFRPEENARRFRHSAEVMAMEPIPEEIFLDAVHKLVDIDRDWVPDGEVGSLYIRPFQIASQPFLGVKPAKEYIFAIIACTVGSYFKDATKGVPIWVSENHVRAVPGGTGTAKCGGNYAASLTAQAEGYAHGCAQVVFLDAIERRWIEELGGMNVFFVMNDKTLITPPLKGTILHGITRKSIIALARDKGYTVLEQPYSLDQWREDAKSGKLLEAFACGTAAVITSIGKVCDTHGDFEIGENGANNPVANELRESLINLQYGRAEDPYGWVKRV</sequence>
<dbReference type="RefSeq" id="WP_012817078.1">
    <property type="nucleotide sequence ID" value="NC_017262.1"/>
</dbReference>
<keyword evidence="8 18" id="KW-0028">Amino-acid biosynthesis</keyword>
<evidence type="ECO:0000256" key="20">
    <source>
        <dbReference type="SAM" id="MobiDB-lite"/>
    </source>
</evidence>
<protein>
    <recommendedName>
        <fullName evidence="18">Branched-chain-amino-acid aminotransferase</fullName>
        <ecNumber evidence="18">2.6.1.42</ecNumber>
    </recommendedName>
</protein>
<dbReference type="PROSITE" id="PS00770">
    <property type="entry name" value="AA_TRANSFER_CLASS_4"/>
    <property type="match status" value="1"/>
</dbReference>
<dbReference type="CDD" id="cd01557">
    <property type="entry name" value="BCAT_beta_family"/>
    <property type="match status" value="1"/>
</dbReference>
<name>A0A0H3G0P3_ZYMMA</name>
<evidence type="ECO:0000256" key="15">
    <source>
        <dbReference type="PIRSR" id="PIRSR006468-1"/>
    </source>
</evidence>
<feature type="modified residue" description="N6-(pyridoxal phosphate)lysine" evidence="15">
    <location>
        <position position="205"/>
    </location>
</feature>
<evidence type="ECO:0000256" key="8">
    <source>
        <dbReference type="ARBA" id="ARBA00022605"/>
    </source>
</evidence>
<accession>A0A0H3G0P3</accession>
<dbReference type="Gene3D" id="3.30.470.10">
    <property type="match status" value="1"/>
</dbReference>
<evidence type="ECO:0000256" key="3">
    <source>
        <dbReference type="ARBA" id="ARBA00004824"/>
    </source>
</evidence>
<keyword evidence="10 17" id="KW-0663">Pyridoxal phosphate</keyword>
<dbReference type="Proteomes" id="UP000001494">
    <property type="component" value="Chromosome"/>
</dbReference>
<dbReference type="GO" id="GO:0009099">
    <property type="term" value="P:L-valine biosynthetic process"/>
    <property type="evidence" value="ECO:0007669"/>
    <property type="project" value="UniProtKB-UniPathway"/>
</dbReference>
<dbReference type="InterPro" id="IPR001544">
    <property type="entry name" value="Aminotrans_IV"/>
</dbReference>
<dbReference type="UniPathway" id="UPA00047">
    <property type="reaction ID" value="UER00058"/>
</dbReference>
<dbReference type="OrthoDB" id="9804984at2"/>
<evidence type="ECO:0000256" key="5">
    <source>
        <dbReference type="ARBA" id="ARBA00005072"/>
    </source>
</evidence>
<dbReference type="PANTHER" id="PTHR11825">
    <property type="entry name" value="SUBGROUP IIII AMINOTRANSFERASE"/>
    <property type="match status" value="1"/>
</dbReference>
<dbReference type="PANTHER" id="PTHR11825:SF44">
    <property type="entry name" value="BRANCHED-CHAIN-AMINO-ACID AMINOTRANSFERASE"/>
    <property type="match status" value="1"/>
</dbReference>
<dbReference type="GO" id="GO:0009098">
    <property type="term" value="P:L-leucine biosynthetic process"/>
    <property type="evidence" value="ECO:0007669"/>
    <property type="project" value="UniProtKB-UniPathway"/>
</dbReference>
<evidence type="ECO:0000256" key="12">
    <source>
        <dbReference type="ARBA" id="ARBA00048212"/>
    </source>
</evidence>
<comment type="pathway">
    <text evidence="5 19">Amino-acid biosynthesis; L-leucine biosynthesis; L-leucine from 3-methyl-2-oxobutanoate: step 4/4.</text>
</comment>
<dbReference type="GO" id="GO:0009097">
    <property type="term" value="P:isoleucine biosynthetic process"/>
    <property type="evidence" value="ECO:0007669"/>
    <property type="project" value="UniProtKB-UniPathway"/>
</dbReference>
<dbReference type="InterPro" id="IPR005786">
    <property type="entry name" value="B_amino_transII"/>
</dbReference>
<evidence type="ECO:0000313" key="22">
    <source>
        <dbReference type="Proteomes" id="UP000001494"/>
    </source>
</evidence>
<dbReference type="InterPro" id="IPR043131">
    <property type="entry name" value="BCAT-like_N"/>
</dbReference>
<dbReference type="InterPro" id="IPR018300">
    <property type="entry name" value="Aminotrans_IV_CS"/>
</dbReference>
<dbReference type="GO" id="GO:0052655">
    <property type="term" value="F:L-valine-2-oxoglutarate transaminase activity"/>
    <property type="evidence" value="ECO:0007669"/>
    <property type="project" value="RHEA"/>
</dbReference>
<evidence type="ECO:0000256" key="6">
    <source>
        <dbReference type="ARBA" id="ARBA00009320"/>
    </source>
</evidence>
<dbReference type="HOGENOM" id="CLU_031922_0_2_5"/>
<comment type="cofactor">
    <cofactor evidence="1 17">
        <name>pyridoxal 5'-phosphate</name>
        <dbReference type="ChEBI" id="CHEBI:597326"/>
    </cofactor>
</comment>
<reference evidence="21 22" key="1">
    <citation type="journal article" date="2011" name="J. Bacteriol.">
        <title>Genome sequence of the ethanol-producing Zymomonas mobilis subsp. mobilis lectotype strain ATCC 10988.</title>
        <authorList>
            <person name="Pappas K.M."/>
            <person name="Kouvelis V.N."/>
            <person name="Saunders E."/>
            <person name="Brettin T.S."/>
            <person name="Bruce D."/>
            <person name="Detter C."/>
            <person name="Balakireva M."/>
            <person name="Han C.S."/>
            <person name="Savvakis G."/>
            <person name="Kyrpides N.C."/>
            <person name="Typas M.A."/>
        </authorList>
    </citation>
    <scope>NUCLEOTIDE SEQUENCE [LARGE SCALE GENOMIC DNA]</scope>
    <source>
        <strain evidence="22">ATCC 10988 / DSM 424 / CCUG 17860 / LMG 404 / NCIMB 8938 / NRRL B-806 / ZM1</strain>
    </source>
</reference>
<evidence type="ECO:0000256" key="16">
    <source>
        <dbReference type="RuleBase" id="RU004106"/>
    </source>
</evidence>
<evidence type="ECO:0000256" key="10">
    <source>
        <dbReference type="ARBA" id="ARBA00022898"/>
    </source>
</evidence>
<comment type="catalytic activity">
    <reaction evidence="14 18">
        <text>L-leucine + 2-oxoglutarate = 4-methyl-2-oxopentanoate + L-glutamate</text>
        <dbReference type="Rhea" id="RHEA:18321"/>
        <dbReference type="ChEBI" id="CHEBI:16810"/>
        <dbReference type="ChEBI" id="CHEBI:17865"/>
        <dbReference type="ChEBI" id="CHEBI:29985"/>
        <dbReference type="ChEBI" id="CHEBI:57427"/>
        <dbReference type="EC" id="2.6.1.42"/>
    </reaction>
</comment>
<evidence type="ECO:0000256" key="11">
    <source>
        <dbReference type="ARBA" id="ARBA00023304"/>
    </source>
</evidence>
<dbReference type="InterPro" id="IPR033939">
    <property type="entry name" value="BCAT_family"/>
</dbReference>
<comment type="function">
    <text evidence="2">Acts on leucine, isoleucine and valine.</text>
</comment>
<evidence type="ECO:0000256" key="7">
    <source>
        <dbReference type="ARBA" id="ARBA00022576"/>
    </source>
</evidence>
<evidence type="ECO:0000256" key="19">
    <source>
        <dbReference type="RuleBase" id="RU004519"/>
    </source>
</evidence>
<comment type="pathway">
    <text evidence="3 19">Amino-acid biosynthesis; L-isoleucine biosynthesis; L-isoleucine from 2-oxobutanoate: step 4/4.</text>
</comment>
<evidence type="ECO:0000313" key="21">
    <source>
        <dbReference type="EMBL" id="AEH62238.1"/>
    </source>
</evidence>
<dbReference type="EMBL" id="CP002850">
    <property type="protein sequence ID" value="AEH62238.1"/>
    <property type="molecule type" value="Genomic_DNA"/>
</dbReference>
<evidence type="ECO:0000256" key="9">
    <source>
        <dbReference type="ARBA" id="ARBA00022679"/>
    </source>
</evidence>
<dbReference type="InterPro" id="IPR043132">
    <property type="entry name" value="BCAT-like_C"/>
</dbReference>
<gene>
    <name evidence="21" type="ordered locus">Zmob_0391</name>
</gene>
<dbReference type="Pfam" id="PF01063">
    <property type="entry name" value="Aminotran_4"/>
    <property type="match status" value="1"/>
</dbReference>
<keyword evidence="11 18" id="KW-0100">Branched-chain amino acid biosynthesis</keyword>
<dbReference type="InterPro" id="IPR036038">
    <property type="entry name" value="Aminotransferase-like"/>
</dbReference>
<evidence type="ECO:0000256" key="4">
    <source>
        <dbReference type="ARBA" id="ARBA00004931"/>
    </source>
</evidence>
<evidence type="ECO:0000256" key="17">
    <source>
        <dbReference type="RuleBase" id="RU004516"/>
    </source>
</evidence>
<comment type="catalytic activity">
    <reaction evidence="12 18">
        <text>L-valine + 2-oxoglutarate = 3-methyl-2-oxobutanoate + L-glutamate</text>
        <dbReference type="Rhea" id="RHEA:24813"/>
        <dbReference type="ChEBI" id="CHEBI:11851"/>
        <dbReference type="ChEBI" id="CHEBI:16810"/>
        <dbReference type="ChEBI" id="CHEBI:29985"/>
        <dbReference type="ChEBI" id="CHEBI:57762"/>
        <dbReference type="EC" id="2.6.1.42"/>
    </reaction>
</comment>
<dbReference type="UniPathway" id="UPA00048">
    <property type="reaction ID" value="UER00073"/>
</dbReference>
<feature type="region of interest" description="Disordered" evidence="20">
    <location>
        <begin position="1"/>
        <end position="22"/>
    </location>
</feature>